<evidence type="ECO:0000313" key="1">
    <source>
        <dbReference type="EMBL" id="CAF3793513.1"/>
    </source>
</evidence>
<organism evidence="2 3">
    <name type="scientific">Rotaria socialis</name>
    <dbReference type="NCBI Taxonomy" id="392032"/>
    <lineage>
        <taxon>Eukaryota</taxon>
        <taxon>Metazoa</taxon>
        <taxon>Spiralia</taxon>
        <taxon>Gnathifera</taxon>
        <taxon>Rotifera</taxon>
        <taxon>Eurotatoria</taxon>
        <taxon>Bdelloidea</taxon>
        <taxon>Philodinida</taxon>
        <taxon>Philodinidae</taxon>
        <taxon>Rotaria</taxon>
    </lineage>
</organism>
<evidence type="ECO:0000313" key="3">
    <source>
        <dbReference type="Proteomes" id="UP000663838"/>
    </source>
</evidence>
<dbReference type="EMBL" id="CAJOBS010002714">
    <property type="protein sequence ID" value="CAF4830891.1"/>
    <property type="molecule type" value="Genomic_DNA"/>
</dbReference>
<dbReference type="AlphaFoldDB" id="A0A821QW92"/>
<comment type="caution">
    <text evidence="2">The sequence shown here is derived from an EMBL/GenBank/DDBJ whole genome shotgun (WGS) entry which is preliminary data.</text>
</comment>
<evidence type="ECO:0000313" key="2">
    <source>
        <dbReference type="EMBL" id="CAF4830891.1"/>
    </source>
</evidence>
<dbReference type="Proteomes" id="UP000663838">
    <property type="component" value="Unassembled WGS sequence"/>
</dbReference>
<dbReference type="Proteomes" id="UP000663865">
    <property type="component" value="Unassembled WGS sequence"/>
</dbReference>
<name>A0A821QW92_9BILA</name>
<dbReference type="PANTHER" id="PTHR46601">
    <property type="entry name" value="ULP_PROTEASE DOMAIN-CONTAINING PROTEIN"/>
    <property type="match status" value="1"/>
</dbReference>
<proteinExistence type="predicted"/>
<reference evidence="2" key="1">
    <citation type="submission" date="2021-02" db="EMBL/GenBank/DDBJ databases">
        <authorList>
            <person name="Nowell W R."/>
        </authorList>
    </citation>
    <scope>NUCLEOTIDE SEQUENCE</scope>
</reference>
<sequence length="835" mass="96743">MLHSYQYLLGCSMGSPPREHKVFKKFLFPVGPTNPEGRRVINAEQAEFINRQITCDSSSMSTHLKVGEKLCQKCFASLSNVLDDSFDLERMDIKFEEQLNDDQFSNAAENISTPSIEEHLHVKQSAKEELNAVFMVLHMEKMRDDRRQKKIREQVDSVYRYMQYLCGLLEDKDFNEVIDPNPHSISINESNQILQGVKELFKQSTWQEQIRLMTIAPHNWGRIELSQWFGSTDHHAREAILLRQDQYVLAYPEYCRGNMTLAEETIVSVVQFYLQDGVSRISSNTKDVLKINGELVPVRFMEMPIREALRTFYEDNPTVKIGKSIFYCIRPRQVKITCPRDTCMCQVQENMYLLLQAFNDYMNTKQLANTKYTKTTVSNLIDLVICGTPVEDCFLGTCDQCNSITPSLILGHALGDSEDDEKCSWSLWKTSDKKVDLHQICGTFASLLDEIDEKWSNFLINSYINREQKTYINELRTKSSCQSYAVVQMDFAENYTFLRPREVQAAHWNNQQATLFTVHIKVGNEHKNMVIISDYMRHDTVFVHCAQGLIVDFLRNNYPQVTKISYLSDGAPAHFKNHSNIINLLYHQDDFAIFASWTFSASGHGKGPCDGIGAAVKSSANRAVLHSSTVFLSVEDFFKFTKKFNEDSAKSSQRNEPPINVYFLQRDAIERNTRELLMERWNKTRGRAKGIRTYHQFDPQNDGCMLCRRTSNSMETDKFYLQKEHKTEEKLLLLRQVNTFQDIAVQNFVIIEHNDIRYLAQILEVDLVKENLLIQSYKPPFPIQSHYTTLVKFRKNLNIDLQDVIACLLVEPTIGRRGQLTLSREQFIEIQNFSR</sequence>
<gene>
    <name evidence="1" type="ORF">KIK155_LOCUS32005</name>
    <name evidence="2" type="ORF">TOA249_LOCUS25282</name>
</gene>
<dbReference type="EMBL" id="CAJNYV010006000">
    <property type="protein sequence ID" value="CAF3793513.1"/>
    <property type="molecule type" value="Genomic_DNA"/>
</dbReference>
<accession>A0A821QW92</accession>
<dbReference type="PANTHER" id="PTHR46601:SF1">
    <property type="entry name" value="ADF-H DOMAIN-CONTAINING PROTEIN"/>
    <property type="match status" value="1"/>
</dbReference>
<protein>
    <submittedName>
        <fullName evidence="2">Uncharacterized protein</fullName>
    </submittedName>
</protein>